<dbReference type="InterPro" id="IPR018484">
    <property type="entry name" value="FGGY_N"/>
</dbReference>
<dbReference type="Pfam" id="PF21546">
    <property type="entry name" value="FGGY_C_2"/>
    <property type="match status" value="1"/>
</dbReference>
<evidence type="ECO:0000256" key="3">
    <source>
        <dbReference type="ARBA" id="ARBA00022777"/>
    </source>
</evidence>
<protein>
    <submittedName>
        <fullName evidence="6">FGGY-family carbohydrate kinase</fullName>
    </submittedName>
</protein>
<dbReference type="SUPFAM" id="SSF53067">
    <property type="entry name" value="Actin-like ATPase domain"/>
    <property type="match status" value="2"/>
</dbReference>
<dbReference type="CDD" id="cd07772">
    <property type="entry name" value="ASKHA_NBD_FGGY_NaCK-like"/>
    <property type="match status" value="1"/>
</dbReference>
<evidence type="ECO:0000256" key="2">
    <source>
        <dbReference type="ARBA" id="ARBA00022679"/>
    </source>
</evidence>
<dbReference type="PANTHER" id="PTHR43095:SF2">
    <property type="entry name" value="GLUCONOKINASE"/>
    <property type="match status" value="1"/>
</dbReference>
<feature type="domain" description="Carbohydrate kinase FGGY N-terminal" evidence="4">
    <location>
        <begin position="4"/>
        <end position="190"/>
    </location>
</feature>
<dbReference type="PANTHER" id="PTHR43095">
    <property type="entry name" value="SUGAR KINASE"/>
    <property type="match status" value="1"/>
</dbReference>
<keyword evidence="7" id="KW-1185">Reference proteome</keyword>
<dbReference type="InterPro" id="IPR049382">
    <property type="entry name" value="FGGY_C_2"/>
</dbReference>
<dbReference type="Pfam" id="PF00370">
    <property type="entry name" value="FGGY_N"/>
    <property type="match status" value="1"/>
</dbReference>
<evidence type="ECO:0000256" key="1">
    <source>
        <dbReference type="ARBA" id="ARBA00009156"/>
    </source>
</evidence>
<reference evidence="7" key="1">
    <citation type="journal article" date="2019" name="Int. J. Syst. Evol. Microbiol.">
        <title>The Global Catalogue of Microorganisms (GCM) 10K type strain sequencing project: providing services to taxonomists for standard genome sequencing and annotation.</title>
        <authorList>
            <consortium name="The Broad Institute Genomics Platform"/>
            <consortium name="The Broad Institute Genome Sequencing Center for Infectious Disease"/>
            <person name="Wu L."/>
            <person name="Ma J."/>
        </authorList>
    </citation>
    <scope>NUCLEOTIDE SEQUENCE [LARGE SCALE GENOMIC DNA]</scope>
    <source>
        <strain evidence="7">JCM 31920</strain>
    </source>
</reference>
<dbReference type="Proteomes" id="UP001501508">
    <property type="component" value="Unassembled WGS sequence"/>
</dbReference>
<accession>A0ABP8M793</accession>
<dbReference type="Gene3D" id="3.30.420.40">
    <property type="match status" value="2"/>
</dbReference>
<evidence type="ECO:0000313" key="6">
    <source>
        <dbReference type="EMBL" id="GAA4445786.1"/>
    </source>
</evidence>
<dbReference type="RefSeq" id="WP_345032117.1">
    <property type="nucleotide sequence ID" value="NZ_BAABEY010000036.1"/>
</dbReference>
<feature type="domain" description="Carbohydrate kinase FGGY C-terminal" evidence="5">
    <location>
        <begin position="243"/>
        <end position="431"/>
    </location>
</feature>
<dbReference type="InterPro" id="IPR050406">
    <property type="entry name" value="FGGY_Carb_Kinase"/>
</dbReference>
<organism evidence="6 7">
    <name type="scientific">Ravibacter arvi</name>
    <dbReference type="NCBI Taxonomy" id="2051041"/>
    <lineage>
        <taxon>Bacteria</taxon>
        <taxon>Pseudomonadati</taxon>
        <taxon>Bacteroidota</taxon>
        <taxon>Cytophagia</taxon>
        <taxon>Cytophagales</taxon>
        <taxon>Spirosomataceae</taxon>
        <taxon>Ravibacter</taxon>
    </lineage>
</organism>
<keyword evidence="3 6" id="KW-0418">Kinase</keyword>
<evidence type="ECO:0000313" key="7">
    <source>
        <dbReference type="Proteomes" id="UP001501508"/>
    </source>
</evidence>
<dbReference type="InterPro" id="IPR043129">
    <property type="entry name" value="ATPase_NBD"/>
</dbReference>
<sequence length="447" mass="50293">MNVTVVFDIGRTNKKYILFDDSFGVVEEFSESLPETVDEDGFPTEDLALLTEWVQSNWRKILANPNYTVRAVNATAYGASFVHLNESHKTVGPLYSYLKPFPPAFSESFYNTYGSAEEIALQTGSPILGFLNSGKQLYWLKHARPELFREIRTSLHLPQYIIYLLTGRKVTDFTSIGCHTALWSFEMMDYHNWVKREGLHKLFPPTIAASSFIARQNQVMIQSGFGLHDSSSALLPYKISFKEPFILVSTGTWCINFNTFNARPLTSDQLASDCLHFMSTEGSGVKASRLFMGREHDEQVDRISKHFNVGVDFYKEVAYKPDLAEREVTPFYPLTMEGNGPRPQKPAGVWEVSAYDSPEAAYHGLMKGLTELLSISLGLIGVSDVQSIYIDGGFARNEVFTRLVAKNFPNHKVYTTELPQATALGAALHISRPQSFEFPGKISRVEL</sequence>
<evidence type="ECO:0000259" key="4">
    <source>
        <dbReference type="Pfam" id="PF00370"/>
    </source>
</evidence>
<dbReference type="GO" id="GO:0016301">
    <property type="term" value="F:kinase activity"/>
    <property type="evidence" value="ECO:0007669"/>
    <property type="project" value="UniProtKB-KW"/>
</dbReference>
<evidence type="ECO:0000259" key="5">
    <source>
        <dbReference type="Pfam" id="PF21546"/>
    </source>
</evidence>
<name>A0ABP8M793_9BACT</name>
<keyword evidence="2" id="KW-0808">Transferase</keyword>
<dbReference type="EMBL" id="BAABEY010000036">
    <property type="protein sequence ID" value="GAA4445786.1"/>
    <property type="molecule type" value="Genomic_DNA"/>
</dbReference>
<gene>
    <name evidence="6" type="ORF">GCM10023091_37840</name>
</gene>
<comment type="caution">
    <text evidence="6">The sequence shown here is derived from an EMBL/GenBank/DDBJ whole genome shotgun (WGS) entry which is preliminary data.</text>
</comment>
<comment type="similarity">
    <text evidence="1">Belongs to the FGGY kinase family.</text>
</comment>
<proteinExistence type="inferred from homology"/>